<protein>
    <submittedName>
        <fullName evidence="2">General transcription factor IIE subunit 1-like</fullName>
    </submittedName>
</protein>
<comment type="caution">
    <text evidence="2">The sequence shown here is derived from an EMBL/GenBank/DDBJ whole genome shotgun (WGS) entry which is preliminary data.</text>
</comment>
<dbReference type="Pfam" id="PF11521">
    <property type="entry name" value="TFIIE-A_C"/>
    <property type="match status" value="1"/>
</dbReference>
<gene>
    <name evidence="2" type="ORF">ElyMa_004154900</name>
</gene>
<sequence length="54" mass="6179">MDSDDEDDDGPMVSIGANRVPYNSITSEMVATMTPLEKEEYIRIGQQLYENMYD</sequence>
<dbReference type="Gene3D" id="6.10.140.1250">
    <property type="match status" value="1"/>
</dbReference>
<dbReference type="AlphaFoldDB" id="A0AAV4GGJ7"/>
<dbReference type="Proteomes" id="UP000762676">
    <property type="component" value="Unassembled WGS sequence"/>
</dbReference>
<organism evidence="2 3">
    <name type="scientific">Elysia marginata</name>
    <dbReference type="NCBI Taxonomy" id="1093978"/>
    <lineage>
        <taxon>Eukaryota</taxon>
        <taxon>Metazoa</taxon>
        <taxon>Spiralia</taxon>
        <taxon>Lophotrochozoa</taxon>
        <taxon>Mollusca</taxon>
        <taxon>Gastropoda</taxon>
        <taxon>Heterobranchia</taxon>
        <taxon>Euthyneura</taxon>
        <taxon>Panpulmonata</taxon>
        <taxon>Sacoglossa</taxon>
        <taxon>Placobranchoidea</taxon>
        <taxon>Plakobranchidae</taxon>
        <taxon>Elysia</taxon>
    </lineage>
</organism>
<dbReference type="EMBL" id="BMAT01008412">
    <property type="protein sequence ID" value="GFR84619.1"/>
    <property type="molecule type" value="Genomic_DNA"/>
</dbReference>
<evidence type="ECO:0000259" key="1">
    <source>
        <dbReference type="Pfam" id="PF11521"/>
    </source>
</evidence>
<proteinExistence type="predicted"/>
<evidence type="ECO:0000313" key="2">
    <source>
        <dbReference type="EMBL" id="GFR84619.1"/>
    </source>
</evidence>
<reference evidence="2 3" key="1">
    <citation type="journal article" date="2021" name="Elife">
        <title>Chloroplast acquisition without the gene transfer in kleptoplastic sea slugs, Plakobranchus ocellatus.</title>
        <authorList>
            <person name="Maeda T."/>
            <person name="Takahashi S."/>
            <person name="Yoshida T."/>
            <person name="Shimamura S."/>
            <person name="Takaki Y."/>
            <person name="Nagai Y."/>
            <person name="Toyoda A."/>
            <person name="Suzuki Y."/>
            <person name="Arimoto A."/>
            <person name="Ishii H."/>
            <person name="Satoh N."/>
            <person name="Nishiyama T."/>
            <person name="Hasebe M."/>
            <person name="Maruyama T."/>
            <person name="Minagawa J."/>
            <person name="Obokata J."/>
            <person name="Shigenobu S."/>
        </authorList>
    </citation>
    <scope>NUCLEOTIDE SEQUENCE [LARGE SCALE GENOMIC DNA]</scope>
</reference>
<dbReference type="InterPro" id="IPR021600">
    <property type="entry name" value="TFIIE_asu_C"/>
</dbReference>
<evidence type="ECO:0000313" key="3">
    <source>
        <dbReference type="Proteomes" id="UP000762676"/>
    </source>
</evidence>
<accession>A0AAV4GGJ7</accession>
<feature type="domain" description="Transcription factor TFIIE alpha subunit C-terminal" evidence="1">
    <location>
        <begin position="2"/>
        <end position="54"/>
    </location>
</feature>
<keyword evidence="3" id="KW-1185">Reference proteome</keyword>
<name>A0AAV4GGJ7_9GAST</name>